<reference evidence="1" key="1">
    <citation type="submission" date="2011-11" db="EMBL/GenBank/DDBJ databases">
        <title>The Genome Sequence of Fusarium oxysporum PHW808.</title>
        <authorList>
            <consortium name="The Broad Institute Genome Sequencing Platform"/>
            <person name="Ma L.-J."/>
            <person name="Gale L.R."/>
            <person name="Schwartz D.C."/>
            <person name="Zhou S."/>
            <person name="Corby-Kistler H."/>
            <person name="Young S.K."/>
            <person name="Zeng Q."/>
            <person name="Gargeya S."/>
            <person name="Fitzgerald M."/>
            <person name="Haas B."/>
            <person name="Abouelleil A."/>
            <person name="Alvarado L."/>
            <person name="Arachchi H.M."/>
            <person name="Berlin A."/>
            <person name="Brown A."/>
            <person name="Chapman S.B."/>
            <person name="Chen Z."/>
            <person name="Dunbar C."/>
            <person name="Freedman E."/>
            <person name="Gearin G."/>
            <person name="Goldberg J."/>
            <person name="Griggs A."/>
            <person name="Gujja S."/>
            <person name="Heiman D."/>
            <person name="Howarth C."/>
            <person name="Larson L."/>
            <person name="Lui A."/>
            <person name="MacDonald P.J.P."/>
            <person name="Montmayeur A."/>
            <person name="Murphy C."/>
            <person name="Neiman D."/>
            <person name="Pearson M."/>
            <person name="Priest M."/>
            <person name="Roberts A."/>
            <person name="Saif S."/>
            <person name="Shea T."/>
            <person name="Shenoy N."/>
            <person name="Sisk P."/>
            <person name="Stolte C."/>
            <person name="Sykes S."/>
            <person name="Wortman J."/>
            <person name="Nusbaum C."/>
            <person name="Birren B."/>
        </authorList>
    </citation>
    <scope>NUCLEOTIDE SEQUENCE [LARGE SCALE GENOMIC DNA]</scope>
    <source>
        <strain evidence="1">54008</strain>
    </source>
</reference>
<proteinExistence type="predicted"/>
<sequence length="39" mass="4731">MPRARSLFRREMTGSRLRMILDEKSIYDKELETTGEVWE</sequence>
<gene>
    <name evidence="1" type="ORF">FOPG_17785</name>
</gene>
<dbReference type="EMBL" id="JH659071">
    <property type="protein sequence ID" value="EXL66022.1"/>
    <property type="molecule type" value="Genomic_DNA"/>
</dbReference>
<reference evidence="1" key="2">
    <citation type="submission" date="2012-05" db="EMBL/GenBank/DDBJ databases">
        <title>The Genome Annotation of Fusarium oxysporum PHW808.</title>
        <authorList>
            <consortium name="The Broad Institute Genomics Platform"/>
            <person name="Ma L.-J."/>
            <person name="Corby-Kistler H."/>
            <person name="Broz K."/>
            <person name="Gale L.R."/>
            <person name="Jonkers W."/>
            <person name="O'Donnell K."/>
            <person name="Ploetz R."/>
            <person name="Steinberg C."/>
            <person name="Schwartz D.C."/>
            <person name="VanEtten H."/>
            <person name="Zhou S."/>
            <person name="Young S.K."/>
            <person name="Zeng Q."/>
            <person name="Gargeya S."/>
            <person name="Fitzgerald M."/>
            <person name="Abouelleil A."/>
            <person name="Alvarado L."/>
            <person name="Chapman S.B."/>
            <person name="Gainer-Dewar J."/>
            <person name="Goldberg J."/>
            <person name="Griggs A."/>
            <person name="Gujja S."/>
            <person name="Hansen M."/>
            <person name="Howarth C."/>
            <person name="Imamovic A."/>
            <person name="Ireland A."/>
            <person name="Larimer J."/>
            <person name="McCowan C."/>
            <person name="Murphy C."/>
            <person name="Pearson M."/>
            <person name="Poon T.W."/>
            <person name="Priest M."/>
            <person name="Roberts A."/>
            <person name="Saif S."/>
            <person name="Shea T."/>
            <person name="Sykes S."/>
            <person name="Wortman J."/>
            <person name="Nusbaum C."/>
            <person name="Birren B."/>
        </authorList>
    </citation>
    <scope>NUCLEOTIDE SEQUENCE</scope>
    <source>
        <strain evidence="1">54008</strain>
    </source>
</reference>
<evidence type="ECO:0000313" key="1">
    <source>
        <dbReference type="EMBL" id="EXL66022.1"/>
    </source>
</evidence>
<name>X0GQX4_FUSOX</name>
<dbReference type="HOGENOM" id="CLU_3320110_0_0_1"/>
<protein>
    <submittedName>
        <fullName evidence="1">Uncharacterized protein</fullName>
    </submittedName>
</protein>
<organism evidence="1">
    <name type="scientific">Fusarium oxysporum f. sp. conglutinans race 2 54008</name>
    <dbReference type="NCBI Taxonomy" id="1089457"/>
    <lineage>
        <taxon>Eukaryota</taxon>
        <taxon>Fungi</taxon>
        <taxon>Dikarya</taxon>
        <taxon>Ascomycota</taxon>
        <taxon>Pezizomycotina</taxon>
        <taxon>Sordariomycetes</taxon>
        <taxon>Hypocreomycetidae</taxon>
        <taxon>Hypocreales</taxon>
        <taxon>Nectriaceae</taxon>
        <taxon>Fusarium</taxon>
        <taxon>Fusarium oxysporum species complex</taxon>
    </lineage>
</organism>
<dbReference type="Proteomes" id="UP000030676">
    <property type="component" value="Unassembled WGS sequence"/>
</dbReference>
<accession>X0GQX4</accession>
<dbReference type="AlphaFoldDB" id="X0GQX4"/>